<dbReference type="OrthoDB" id="5786192at2759"/>
<name>A0A090L2F2_STRRB</name>
<evidence type="ECO:0000313" key="2">
    <source>
        <dbReference type="EMBL" id="CEF62262.1"/>
    </source>
</evidence>
<evidence type="ECO:0000256" key="1">
    <source>
        <dbReference type="SAM" id="SignalP"/>
    </source>
</evidence>
<gene>
    <name evidence="2 4 5" type="ORF">SRAE_1000053500</name>
</gene>
<reference evidence="4" key="3">
    <citation type="submission" date="2020-12" db="UniProtKB">
        <authorList>
            <consortium name="WormBaseParasite"/>
        </authorList>
    </citation>
    <scope>IDENTIFICATION</scope>
</reference>
<dbReference type="PANTHER" id="PTHR32015">
    <property type="entry name" value="FASTING INDUCED LIPASE"/>
    <property type="match status" value="1"/>
</dbReference>
<reference evidence="2" key="1">
    <citation type="submission" date="2014-09" db="EMBL/GenBank/DDBJ databases">
        <authorList>
            <person name="Aslett A.Martin."/>
        </authorList>
    </citation>
    <scope>NUCLEOTIDE SEQUENCE</scope>
    <source>
        <strain evidence="2">ED321 Heterogonic</strain>
    </source>
</reference>
<reference evidence="3" key="2">
    <citation type="submission" date="2014-09" db="EMBL/GenBank/DDBJ databases">
        <authorList>
            <person name="Martin A.A."/>
        </authorList>
    </citation>
    <scope>NUCLEOTIDE SEQUENCE</scope>
    <source>
        <strain evidence="3">ED321</strain>
    </source>
</reference>
<feature type="signal peptide" evidence="1">
    <location>
        <begin position="1"/>
        <end position="20"/>
    </location>
</feature>
<dbReference type="EMBL" id="LN609528">
    <property type="protein sequence ID" value="CEF62262.1"/>
    <property type="molecule type" value="Genomic_DNA"/>
</dbReference>
<dbReference type="WBParaSite" id="SRAE_1000053500.1">
    <property type="protein sequence ID" value="SRAE_1000053500.1"/>
    <property type="gene ID" value="WBGene00257132"/>
</dbReference>
<dbReference type="SUPFAM" id="SSF53474">
    <property type="entry name" value="alpha/beta-Hydrolases"/>
    <property type="match status" value="1"/>
</dbReference>
<feature type="chain" id="PRO_5015030415" evidence="1">
    <location>
        <begin position="21"/>
        <end position="340"/>
    </location>
</feature>
<dbReference type="Pfam" id="PF01674">
    <property type="entry name" value="Lipase_2"/>
    <property type="match status" value="1"/>
</dbReference>
<dbReference type="PANTHER" id="PTHR32015:SF1">
    <property type="entry name" value="LIPASE"/>
    <property type="match status" value="1"/>
</dbReference>
<dbReference type="OMA" id="ANFGLCA"/>
<dbReference type="GO" id="GO:0016042">
    <property type="term" value="P:lipid catabolic process"/>
    <property type="evidence" value="ECO:0007669"/>
    <property type="project" value="InterPro"/>
</dbReference>
<sequence length="340" mass="38372">MFYIKIFILINIFIISFIFGEVKGPITDDFKIWLDKNNYNEFDFAREEFGSYGSYGGKKSSKDKIKKIPIIFFHGNSDGALEIPGRYSTGFSKTIEYFEKFNYTSGELYVTTWGDRNIDNAGERTHSCFYVKYMRAFVEAVLKYTQSEMVNIVSHSMGVTLARKVIIGTMGIDILNSIHPCNVGRPLQDQVNVFLGLAGANYGICTCSGPEAANESTCNNLNGFFPGDKCEEYIPINGTIPSDVTSCNNDHNEMICLKPAKYAKILYDMNNSQIKAGKNVFSFWSLDDELLGSCNRVWGRPTSFIPNSSGVRVYSNLMHEQIKDNTIPDQYTIISNFEKI</sequence>
<accession>A0A090L2F2</accession>
<evidence type="ECO:0000313" key="3">
    <source>
        <dbReference type="Proteomes" id="UP000035682"/>
    </source>
</evidence>
<dbReference type="GeneID" id="36374627"/>
<dbReference type="CTD" id="36374627"/>
<dbReference type="InterPro" id="IPR002918">
    <property type="entry name" value="Lipase_EstA/Esterase_EstB"/>
</dbReference>
<evidence type="ECO:0000313" key="5">
    <source>
        <dbReference type="WormBase" id="SRAE_1000053500"/>
    </source>
</evidence>
<dbReference type="WormBase" id="SRAE_1000053500">
    <property type="protein sequence ID" value="SRP11064"/>
    <property type="gene ID" value="WBGene00257132"/>
</dbReference>
<proteinExistence type="predicted"/>
<dbReference type="Proteomes" id="UP000035682">
    <property type="component" value="Unplaced"/>
</dbReference>
<dbReference type="InterPro" id="IPR029058">
    <property type="entry name" value="AB_hydrolase_fold"/>
</dbReference>
<dbReference type="RefSeq" id="XP_024501464.1">
    <property type="nucleotide sequence ID" value="XM_024647381.1"/>
</dbReference>
<dbReference type="AlphaFoldDB" id="A0A090L2F2"/>
<keyword evidence="1" id="KW-0732">Signal</keyword>
<evidence type="ECO:0000313" key="4">
    <source>
        <dbReference type="WBParaSite" id="SRAE_1000053500.1"/>
    </source>
</evidence>
<dbReference type="Gene3D" id="3.40.50.1820">
    <property type="entry name" value="alpha/beta hydrolase"/>
    <property type="match status" value="1"/>
</dbReference>
<organism evidence="2">
    <name type="scientific">Strongyloides ratti</name>
    <name type="common">Parasitic roundworm</name>
    <dbReference type="NCBI Taxonomy" id="34506"/>
    <lineage>
        <taxon>Eukaryota</taxon>
        <taxon>Metazoa</taxon>
        <taxon>Ecdysozoa</taxon>
        <taxon>Nematoda</taxon>
        <taxon>Chromadorea</taxon>
        <taxon>Rhabditida</taxon>
        <taxon>Tylenchina</taxon>
        <taxon>Panagrolaimomorpha</taxon>
        <taxon>Strongyloidoidea</taxon>
        <taxon>Strongyloididae</taxon>
        <taxon>Strongyloides</taxon>
    </lineage>
</organism>
<protein>
    <submittedName>
        <fullName evidence="2 4">Lipase EstA/Esterase EstB family-containing protein</fullName>
    </submittedName>
</protein>
<keyword evidence="3" id="KW-1185">Reference proteome</keyword>
<dbReference type="GO" id="GO:0016298">
    <property type="term" value="F:lipase activity"/>
    <property type="evidence" value="ECO:0007669"/>
    <property type="project" value="TreeGrafter"/>
</dbReference>